<comment type="caution">
    <text evidence="1">The sequence shown here is derived from an EMBL/GenBank/DDBJ whole genome shotgun (WGS) entry which is preliminary data.</text>
</comment>
<name>A0A8S1XMV7_PAROT</name>
<proteinExistence type="predicted"/>
<dbReference type="Proteomes" id="UP000683925">
    <property type="component" value="Unassembled WGS sequence"/>
</dbReference>
<evidence type="ECO:0000313" key="2">
    <source>
        <dbReference type="Proteomes" id="UP000683925"/>
    </source>
</evidence>
<organism evidence="1 2">
    <name type="scientific">Paramecium octaurelia</name>
    <dbReference type="NCBI Taxonomy" id="43137"/>
    <lineage>
        <taxon>Eukaryota</taxon>
        <taxon>Sar</taxon>
        <taxon>Alveolata</taxon>
        <taxon>Ciliophora</taxon>
        <taxon>Intramacronucleata</taxon>
        <taxon>Oligohymenophorea</taxon>
        <taxon>Peniculida</taxon>
        <taxon>Parameciidae</taxon>
        <taxon>Paramecium</taxon>
    </lineage>
</organism>
<evidence type="ECO:0000313" key="1">
    <source>
        <dbReference type="EMBL" id="CAD8201772.1"/>
    </source>
</evidence>
<dbReference type="OrthoDB" id="289249at2759"/>
<gene>
    <name evidence="1" type="ORF">POCTA_138.1.T1250135</name>
</gene>
<dbReference type="EMBL" id="CAJJDP010000125">
    <property type="protein sequence ID" value="CAD8201772.1"/>
    <property type="molecule type" value="Genomic_DNA"/>
</dbReference>
<dbReference type="AlphaFoldDB" id="A0A8S1XMV7"/>
<dbReference type="OMA" id="KWALNSV"/>
<protein>
    <submittedName>
        <fullName evidence="1">Uncharacterized protein</fullName>
    </submittedName>
</protein>
<accession>A0A8S1XMV7</accession>
<sequence length="345" mass="41588">MQTQTNILTNELEGKKKLFMKWALNSVRKFFNNNQLPYHLLSTCVSIKPGSANRCATLQSYPNQGVWKYLKELPESVRRDLTMHLNNEMKLVEFKFQQSILIEFKDRILKDFDFSSFYKESKNFNDNNEIPLIDSDQNEQQVKQKKWCKGQDFVSESKQILIQMQLCNRMPRLIPVKQLHYHKLRTLLEKIKEHKFSMSEEMKQFKHELEQFCKQDFCQESEKKKKVKTNHDQQQNEFEKVQQNCVIKVEDEDNKNDILRIFKQRVKSIEPGISLFLPDLSKFDQQMRNNFQELEDNYYKNLYFKEKVEEMELNSKNILAECKLYYESLQCKEGRQKIEVQPDRR</sequence>
<reference evidence="1" key="1">
    <citation type="submission" date="2021-01" db="EMBL/GenBank/DDBJ databases">
        <authorList>
            <consortium name="Genoscope - CEA"/>
            <person name="William W."/>
        </authorList>
    </citation>
    <scope>NUCLEOTIDE SEQUENCE</scope>
</reference>
<keyword evidence="2" id="KW-1185">Reference proteome</keyword>